<organism evidence="1 2">
    <name type="scientific">Pisolithus tinctorius Marx 270</name>
    <dbReference type="NCBI Taxonomy" id="870435"/>
    <lineage>
        <taxon>Eukaryota</taxon>
        <taxon>Fungi</taxon>
        <taxon>Dikarya</taxon>
        <taxon>Basidiomycota</taxon>
        <taxon>Agaricomycotina</taxon>
        <taxon>Agaricomycetes</taxon>
        <taxon>Agaricomycetidae</taxon>
        <taxon>Boletales</taxon>
        <taxon>Sclerodermatineae</taxon>
        <taxon>Pisolithaceae</taxon>
        <taxon>Pisolithus</taxon>
    </lineage>
</organism>
<dbReference type="AlphaFoldDB" id="A0A0C3NKW7"/>
<accession>A0A0C3NKW7</accession>
<evidence type="ECO:0000313" key="1">
    <source>
        <dbReference type="EMBL" id="KIO01610.1"/>
    </source>
</evidence>
<dbReference type="Proteomes" id="UP000054217">
    <property type="component" value="Unassembled WGS sequence"/>
</dbReference>
<dbReference type="HOGENOM" id="CLU_1768861_0_0_1"/>
<protein>
    <submittedName>
        <fullName evidence="1">Uncharacterized protein</fullName>
    </submittedName>
</protein>
<evidence type="ECO:0000313" key="2">
    <source>
        <dbReference type="Proteomes" id="UP000054217"/>
    </source>
</evidence>
<name>A0A0C3NKW7_PISTI</name>
<sequence length="147" mass="16140">MITPIYCLASASSWTVVNDVTLVAGADLLEAFITQRHTGHGSATWSMRYLNIPSQKPNITALWGVNSAKRPRERFDSIVNQSRCRRWCTQIPAVTDPGAHPTGAEACNVLYIDHGARGDYHTGRAQMLQYGATCQESGQEKPPVVLI</sequence>
<dbReference type="InParanoid" id="A0A0C3NKW7"/>
<reference evidence="2" key="2">
    <citation type="submission" date="2015-01" db="EMBL/GenBank/DDBJ databases">
        <title>Evolutionary Origins and Diversification of the Mycorrhizal Mutualists.</title>
        <authorList>
            <consortium name="DOE Joint Genome Institute"/>
            <consortium name="Mycorrhizal Genomics Consortium"/>
            <person name="Kohler A."/>
            <person name="Kuo A."/>
            <person name="Nagy L.G."/>
            <person name="Floudas D."/>
            <person name="Copeland A."/>
            <person name="Barry K.W."/>
            <person name="Cichocki N."/>
            <person name="Veneault-Fourrey C."/>
            <person name="LaButti K."/>
            <person name="Lindquist E.A."/>
            <person name="Lipzen A."/>
            <person name="Lundell T."/>
            <person name="Morin E."/>
            <person name="Murat C."/>
            <person name="Riley R."/>
            <person name="Ohm R."/>
            <person name="Sun H."/>
            <person name="Tunlid A."/>
            <person name="Henrissat B."/>
            <person name="Grigoriev I.V."/>
            <person name="Hibbett D.S."/>
            <person name="Martin F."/>
        </authorList>
    </citation>
    <scope>NUCLEOTIDE SEQUENCE [LARGE SCALE GENOMIC DNA]</scope>
    <source>
        <strain evidence="2">Marx 270</strain>
    </source>
</reference>
<gene>
    <name evidence="1" type="ORF">M404DRAFT_728479</name>
</gene>
<dbReference type="EMBL" id="KN831987">
    <property type="protein sequence ID" value="KIO01610.1"/>
    <property type="molecule type" value="Genomic_DNA"/>
</dbReference>
<keyword evidence="2" id="KW-1185">Reference proteome</keyword>
<proteinExistence type="predicted"/>
<reference evidence="1 2" key="1">
    <citation type="submission" date="2014-04" db="EMBL/GenBank/DDBJ databases">
        <authorList>
            <consortium name="DOE Joint Genome Institute"/>
            <person name="Kuo A."/>
            <person name="Kohler A."/>
            <person name="Costa M.D."/>
            <person name="Nagy L.G."/>
            <person name="Floudas D."/>
            <person name="Copeland A."/>
            <person name="Barry K.W."/>
            <person name="Cichocki N."/>
            <person name="Veneault-Fourrey C."/>
            <person name="LaButti K."/>
            <person name="Lindquist E.A."/>
            <person name="Lipzen A."/>
            <person name="Lundell T."/>
            <person name="Morin E."/>
            <person name="Murat C."/>
            <person name="Sun H."/>
            <person name="Tunlid A."/>
            <person name="Henrissat B."/>
            <person name="Grigoriev I.V."/>
            <person name="Hibbett D.S."/>
            <person name="Martin F."/>
            <person name="Nordberg H.P."/>
            <person name="Cantor M.N."/>
            <person name="Hua S.X."/>
        </authorList>
    </citation>
    <scope>NUCLEOTIDE SEQUENCE [LARGE SCALE GENOMIC DNA]</scope>
    <source>
        <strain evidence="1 2">Marx 270</strain>
    </source>
</reference>